<evidence type="ECO:0000313" key="2">
    <source>
        <dbReference type="EMBL" id="GAH79081.1"/>
    </source>
</evidence>
<dbReference type="InterPro" id="IPR041916">
    <property type="entry name" value="Anti_sigma_zinc_sf"/>
</dbReference>
<keyword evidence="1" id="KW-0472">Membrane</keyword>
<dbReference type="AlphaFoldDB" id="X1I9K5"/>
<dbReference type="Gene3D" id="1.10.10.1320">
    <property type="entry name" value="Anti-sigma factor, zinc-finger domain"/>
    <property type="match status" value="1"/>
</dbReference>
<organism evidence="2">
    <name type="scientific">marine sediment metagenome</name>
    <dbReference type="NCBI Taxonomy" id="412755"/>
    <lineage>
        <taxon>unclassified sequences</taxon>
        <taxon>metagenomes</taxon>
        <taxon>ecological metagenomes</taxon>
    </lineage>
</organism>
<keyword evidence="1" id="KW-0812">Transmembrane</keyword>
<proteinExistence type="predicted"/>
<keyword evidence="1" id="KW-1133">Transmembrane helix</keyword>
<gene>
    <name evidence="2" type="ORF">S03H2_57155</name>
</gene>
<protein>
    <recommendedName>
        <fullName evidence="3">Zinc-finger domain-containing protein</fullName>
    </recommendedName>
</protein>
<comment type="caution">
    <text evidence="2">The sequence shown here is derived from an EMBL/GenBank/DDBJ whole genome shotgun (WGS) entry which is preliminary data.</text>
</comment>
<evidence type="ECO:0008006" key="3">
    <source>
        <dbReference type="Google" id="ProtNLM"/>
    </source>
</evidence>
<name>X1I9K5_9ZZZZ</name>
<sequence>MRCEDVRVQLLDVADGAEMSQVLSEHLETCRDCSEHLRMLRRHRELLGMVPSPSAPVEVWQRIQRQVGRRQWTWVGQAWWAAAAAVVLVAAGLSYMMLTPPVEETTPVLPVAGAPMNGKSVDYLVTRH</sequence>
<feature type="non-terminal residue" evidence="2">
    <location>
        <position position="128"/>
    </location>
</feature>
<reference evidence="2" key="1">
    <citation type="journal article" date="2014" name="Front. Microbiol.">
        <title>High frequency of phylogenetically diverse reductive dehalogenase-homologous genes in deep subseafloor sedimentary metagenomes.</title>
        <authorList>
            <person name="Kawai M."/>
            <person name="Futagami T."/>
            <person name="Toyoda A."/>
            <person name="Takaki Y."/>
            <person name="Nishi S."/>
            <person name="Hori S."/>
            <person name="Arai W."/>
            <person name="Tsubouchi T."/>
            <person name="Morono Y."/>
            <person name="Uchiyama I."/>
            <person name="Ito T."/>
            <person name="Fujiyama A."/>
            <person name="Inagaki F."/>
            <person name="Takami H."/>
        </authorList>
    </citation>
    <scope>NUCLEOTIDE SEQUENCE</scope>
    <source>
        <strain evidence="2">Expedition CK06-06</strain>
    </source>
</reference>
<feature type="transmembrane region" description="Helical" evidence="1">
    <location>
        <begin position="78"/>
        <end position="98"/>
    </location>
</feature>
<dbReference type="EMBL" id="BARU01036617">
    <property type="protein sequence ID" value="GAH79081.1"/>
    <property type="molecule type" value="Genomic_DNA"/>
</dbReference>
<accession>X1I9K5</accession>
<evidence type="ECO:0000256" key="1">
    <source>
        <dbReference type="SAM" id="Phobius"/>
    </source>
</evidence>